<feature type="domain" description="Response regulatory" evidence="2">
    <location>
        <begin position="5"/>
        <end position="124"/>
    </location>
</feature>
<evidence type="ECO:0000313" key="3">
    <source>
        <dbReference type="EMBL" id="CAZ97057.1"/>
    </source>
</evidence>
<dbReference type="AlphaFoldDB" id="G0KZL9"/>
<proteinExistence type="predicted"/>
<feature type="modified residue" description="4-aspartylphosphate" evidence="1">
    <location>
        <position position="56"/>
    </location>
</feature>
<dbReference type="Proteomes" id="UP000008898">
    <property type="component" value="Chromosome"/>
</dbReference>
<dbReference type="InterPro" id="IPR001789">
    <property type="entry name" value="Sig_transdc_resp-reg_receiver"/>
</dbReference>
<dbReference type="SMART" id="SM00448">
    <property type="entry name" value="REC"/>
    <property type="match status" value="1"/>
</dbReference>
<dbReference type="PANTHER" id="PTHR44520:SF2">
    <property type="entry name" value="RESPONSE REGULATOR RCP1"/>
    <property type="match status" value="1"/>
</dbReference>
<accession>G0KZL9</accession>
<dbReference type="SUPFAM" id="SSF52172">
    <property type="entry name" value="CheY-like"/>
    <property type="match status" value="1"/>
</dbReference>
<dbReference type="KEGG" id="zga:ZOBELLIA_2910"/>
<keyword evidence="1" id="KW-0597">Phosphoprotein</keyword>
<dbReference type="InterPro" id="IPR011006">
    <property type="entry name" value="CheY-like_superfamily"/>
</dbReference>
<evidence type="ECO:0000256" key="1">
    <source>
        <dbReference type="PROSITE-ProRule" id="PRU00169"/>
    </source>
</evidence>
<evidence type="ECO:0000313" key="4">
    <source>
        <dbReference type="Proteomes" id="UP000008898"/>
    </source>
</evidence>
<dbReference type="GO" id="GO:0000160">
    <property type="term" value="P:phosphorelay signal transduction system"/>
    <property type="evidence" value="ECO:0007669"/>
    <property type="project" value="InterPro"/>
</dbReference>
<evidence type="ECO:0000259" key="2">
    <source>
        <dbReference type="PROSITE" id="PS50110"/>
    </source>
</evidence>
<dbReference type="PROSITE" id="PS50110">
    <property type="entry name" value="RESPONSE_REGULATORY"/>
    <property type="match status" value="1"/>
</dbReference>
<dbReference type="Pfam" id="PF00072">
    <property type="entry name" value="Response_reg"/>
    <property type="match status" value="1"/>
</dbReference>
<name>G0KZL9_ZOBGA</name>
<reference evidence="4" key="1">
    <citation type="submission" date="2009-07" db="EMBL/GenBank/DDBJ databases">
        <title>Complete genome sequence of Zobellia galactanivorans Dsij.</title>
        <authorList>
            <consortium name="Genoscope - CEA"/>
        </authorList>
    </citation>
    <scope>NUCLEOTIDE SEQUENCE [LARGE SCALE GENOMIC DNA]</scope>
    <source>
        <strain evidence="4">DSM 12802 / CCUG 47099 / CIP 106680 / NCIMB 13871 / Dsij</strain>
    </source>
</reference>
<gene>
    <name evidence="3" type="ordered locus">zobellia_2910</name>
</gene>
<sequence>MKMIQILIIEDDDVTNFITETKLNEIGLHHIAIVTNGQMGIDYLKGNDCPDLILLDINMPILDGWEFLAAKKRLGLCPNIPIIITTSSGRPEDRFKATTFKDIYEYLEKPVNFDVLQRLLLNLEKKKLEC</sequence>
<reference evidence="3 4" key="2">
    <citation type="journal article" date="2012" name="Environ. Microbiol.">
        <title>Characterization of the first alginolytic operons in a marine bacterium: from their emergence in marine Flavobacteriia to their independent transfers to marine Proteobacteria and human gut Bacteroides.</title>
        <authorList>
            <person name="Thomas F."/>
            <person name="Barbeyron T."/>
            <person name="Tonon T."/>
            <person name="Genicot S."/>
            <person name="Czjzek M."/>
            <person name="Michel G."/>
        </authorList>
    </citation>
    <scope>NUCLEOTIDE SEQUENCE [LARGE SCALE GENOMIC DNA]</scope>
    <source>
        <strain evidence="4">DSM 12802 / CCUG 47099 / CIP 106680 / NCIMB 13871 / Dsij</strain>
    </source>
</reference>
<dbReference type="EMBL" id="FP476056">
    <property type="protein sequence ID" value="CAZ97057.1"/>
    <property type="molecule type" value="Genomic_DNA"/>
</dbReference>
<dbReference type="STRING" id="63186.ZOBELLIA_2910"/>
<keyword evidence="4" id="KW-1185">Reference proteome</keyword>
<dbReference type="HOGENOM" id="CLU_000445_69_17_10"/>
<dbReference type="InterPro" id="IPR052893">
    <property type="entry name" value="TCS_response_regulator"/>
</dbReference>
<dbReference type="PANTHER" id="PTHR44520">
    <property type="entry name" value="RESPONSE REGULATOR RCP1-RELATED"/>
    <property type="match status" value="1"/>
</dbReference>
<protein>
    <submittedName>
        <fullName evidence="3">Two-component system-Response regulator, receiver domain</fullName>
    </submittedName>
</protein>
<organism evidence="3 4">
    <name type="scientific">Zobellia galactanivorans (strain DSM 12802 / CCUG 47099 / CIP 106680 / NCIMB 13871 / Dsij)</name>
    <dbReference type="NCBI Taxonomy" id="63186"/>
    <lineage>
        <taxon>Bacteria</taxon>
        <taxon>Pseudomonadati</taxon>
        <taxon>Bacteroidota</taxon>
        <taxon>Flavobacteriia</taxon>
        <taxon>Flavobacteriales</taxon>
        <taxon>Flavobacteriaceae</taxon>
        <taxon>Zobellia</taxon>
    </lineage>
</organism>
<dbReference type="OrthoDB" id="673128at2"/>
<dbReference type="Gene3D" id="3.40.50.2300">
    <property type="match status" value="1"/>
</dbReference>